<dbReference type="AlphaFoldDB" id="A0A0G4I7F3"/>
<feature type="compositionally biased region" description="Basic and acidic residues" evidence="1">
    <location>
        <begin position="1"/>
        <end position="12"/>
    </location>
</feature>
<organism evidence="2">
    <name type="scientific">Chromera velia CCMP2878</name>
    <dbReference type="NCBI Taxonomy" id="1169474"/>
    <lineage>
        <taxon>Eukaryota</taxon>
        <taxon>Sar</taxon>
        <taxon>Alveolata</taxon>
        <taxon>Colpodellida</taxon>
        <taxon>Chromeraceae</taxon>
        <taxon>Chromera</taxon>
    </lineage>
</organism>
<dbReference type="EMBL" id="CDMZ01005435">
    <property type="protein sequence ID" value="CEM52926.1"/>
    <property type="molecule type" value="Genomic_DNA"/>
</dbReference>
<dbReference type="SUPFAM" id="SSF54495">
    <property type="entry name" value="UBC-like"/>
    <property type="match status" value="1"/>
</dbReference>
<dbReference type="InterPro" id="IPR016135">
    <property type="entry name" value="UBQ-conjugating_enzyme/RWD"/>
</dbReference>
<dbReference type="Gene3D" id="3.10.110.10">
    <property type="entry name" value="Ubiquitin Conjugating Enzyme"/>
    <property type="match status" value="1"/>
</dbReference>
<reference evidence="2" key="1">
    <citation type="submission" date="2014-11" db="EMBL/GenBank/DDBJ databases">
        <authorList>
            <person name="Otto D Thomas"/>
            <person name="Naeem Raeece"/>
        </authorList>
    </citation>
    <scope>NUCLEOTIDE SEQUENCE</scope>
</reference>
<evidence type="ECO:0000313" key="2">
    <source>
        <dbReference type="EMBL" id="CEM52926.1"/>
    </source>
</evidence>
<feature type="region of interest" description="Disordered" evidence="1">
    <location>
        <begin position="212"/>
        <end position="328"/>
    </location>
</feature>
<gene>
    <name evidence="2" type="ORF">Cvel_11608</name>
</gene>
<name>A0A0G4I7F3_9ALVE</name>
<proteinExistence type="predicted"/>
<accession>A0A0G4I7F3</accession>
<feature type="region of interest" description="Disordered" evidence="1">
    <location>
        <begin position="1"/>
        <end position="26"/>
    </location>
</feature>
<dbReference type="VEuPathDB" id="CryptoDB:Cvel_11608"/>
<protein>
    <submittedName>
        <fullName evidence="2">Uncharacterized protein</fullName>
    </submittedName>
</protein>
<sequence>MSEQEKEKEGGVTKEQSADGESEAKVKISRMSQVSRRFLCLDLRRLLQRPLKDLRIAILNDDIQTLAVNMYFKQPGEKFDTALLHMHLAIPLNYPTKEPGVEMMTRHLHTGVMGRRVCFSLDNFEGENASEHILFNMSLSLSQFLRLLWEFLSKDEDAEKEKISYDLDEVRATVRSTHVFICPDPRCSHRGAAHPSPDIPVDPLVQQKAREALEGPGRASIEKSGDVTGDSGTTPAAAAAASGCRETNQPVREGNAVEETGERTQSDSASQCAPTSPSGSIHTKTASEQKNSAAAAAAEGLSPPPPATLETSGSCESHKQKVGEGPSL</sequence>
<feature type="compositionally biased region" description="Polar residues" evidence="1">
    <location>
        <begin position="266"/>
        <end position="292"/>
    </location>
</feature>
<evidence type="ECO:0000256" key="1">
    <source>
        <dbReference type="SAM" id="MobiDB-lite"/>
    </source>
</evidence>